<dbReference type="Proteomes" id="UP000789920">
    <property type="component" value="Unassembled WGS sequence"/>
</dbReference>
<feature type="non-terminal residue" evidence="1">
    <location>
        <position position="40"/>
    </location>
</feature>
<accession>A0ACA9SFI8</accession>
<evidence type="ECO:0000313" key="1">
    <source>
        <dbReference type="EMBL" id="CAG8837449.1"/>
    </source>
</evidence>
<organism evidence="1 2">
    <name type="scientific">Racocetra persica</name>
    <dbReference type="NCBI Taxonomy" id="160502"/>
    <lineage>
        <taxon>Eukaryota</taxon>
        <taxon>Fungi</taxon>
        <taxon>Fungi incertae sedis</taxon>
        <taxon>Mucoromycota</taxon>
        <taxon>Glomeromycotina</taxon>
        <taxon>Glomeromycetes</taxon>
        <taxon>Diversisporales</taxon>
        <taxon>Gigasporaceae</taxon>
        <taxon>Racocetra</taxon>
    </lineage>
</organism>
<reference evidence="1" key="1">
    <citation type="submission" date="2021-06" db="EMBL/GenBank/DDBJ databases">
        <authorList>
            <person name="Kallberg Y."/>
            <person name="Tangrot J."/>
            <person name="Rosling A."/>
        </authorList>
    </citation>
    <scope>NUCLEOTIDE SEQUENCE</scope>
    <source>
        <strain evidence="1">MA461A</strain>
    </source>
</reference>
<protein>
    <submittedName>
        <fullName evidence="1">35534_t:CDS:1</fullName>
    </submittedName>
</protein>
<comment type="caution">
    <text evidence="1">The sequence shown here is derived from an EMBL/GenBank/DDBJ whole genome shotgun (WGS) entry which is preliminary data.</text>
</comment>
<gene>
    <name evidence="1" type="ORF">RPERSI_LOCUS30312</name>
</gene>
<keyword evidence="2" id="KW-1185">Reference proteome</keyword>
<name>A0ACA9SFI8_9GLOM</name>
<feature type="non-terminal residue" evidence="1">
    <location>
        <position position="1"/>
    </location>
</feature>
<dbReference type="EMBL" id="CAJVQC010117692">
    <property type="protein sequence ID" value="CAG8837449.1"/>
    <property type="molecule type" value="Genomic_DNA"/>
</dbReference>
<sequence length="40" mass="4686">LYLLEVEDLFGRVGIDIVRLFKDITDSKNHYIIVATEYLT</sequence>
<evidence type="ECO:0000313" key="2">
    <source>
        <dbReference type="Proteomes" id="UP000789920"/>
    </source>
</evidence>
<proteinExistence type="predicted"/>